<keyword evidence="1" id="KW-0862">Zinc</keyword>
<keyword evidence="1" id="KW-0479">Metal-binding</keyword>
<feature type="compositionally biased region" description="Basic and acidic residues" evidence="3">
    <location>
        <begin position="126"/>
        <end position="145"/>
    </location>
</feature>
<protein>
    <recommendedName>
        <fullName evidence="8">Serine/arginine-rich splicing factor 4</fullName>
    </recommendedName>
</protein>
<reference evidence="6" key="1">
    <citation type="submission" date="2022-12" db="EMBL/GenBank/DDBJ databases">
        <title>Draft genome assemblies for two species of Escallonia (Escalloniales).</title>
        <authorList>
            <person name="Chanderbali A."/>
            <person name="Dervinis C."/>
            <person name="Anghel I."/>
            <person name="Soltis D."/>
            <person name="Soltis P."/>
            <person name="Zapata F."/>
        </authorList>
    </citation>
    <scope>NUCLEOTIDE SEQUENCE</scope>
    <source>
        <strain evidence="6">UCBG64.0493</strain>
        <tissue evidence="6">Leaf</tissue>
    </source>
</reference>
<evidence type="ECO:0000259" key="4">
    <source>
        <dbReference type="PROSITE" id="PS50102"/>
    </source>
</evidence>
<sequence>MSAIYPMNASESPQLRHFQMSLHLGNLSARVRQDDLDRVFRRFGRCTVQLKDKFGFVVYDSPANAERALRTLRGRNICGERIYISWSNRQPRPLQRSVRGGRSYEMPWRRNYGREDYDNRNSGSGGRRDNGLGFKHRDTDSRRFGTTDLVDEGTSYRQESTKGFVVEKHHKSSEDLPDESRDFEPQLGDDDRWDEQVGDLSNGNEVENGSGFDRYEPYHGSDRRNEDEIHDVTHSGGSPALKKSQERTMVDQIDDATLDHHVSRKAQTCFRCGELGHKMRNCPQEYSSKVRKLSSFDHRQVKENKCTGKNEGHLKSLAFKSRERLSSGRDDVPVRKHRSDRKVSSLREHHRLIVSDQSPPAKEAQRSRRKDYREKKQSRRESGSPVRRKTKKSRRSVSSPIHSDYTASRSGSYSKSSKSAPRSTSHARMRSASLSLHSLSSRSSSGSASHPSRSRSSSSTSLPLSVSLGQRSPSSPNEAQLNDKSLLNADRHESEEFLAERGELVEGDTECVNSKLQNPSIGIEIESAAVPIKMDESVDQDHFQGRDDLKHAVSRDSSGVKNSCTLLLERSIPTAGTFSHGESRELQNLDVSDGEHMVMPSKKPESEASLRPQAANSTSVTPQEIYMVLKHYGLEHPAETDKESPMEAYFGTARLWPWEVIYYKRLRKGPISTENYARRIAQNREFGIVDKYIRSSSGWVELGEGDS</sequence>
<dbReference type="GO" id="GO:0008270">
    <property type="term" value="F:zinc ion binding"/>
    <property type="evidence" value="ECO:0007669"/>
    <property type="project" value="UniProtKB-KW"/>
</dbReference>
<dbReference type="SUPFAM" id="SSF54928">
    <property type="entry name" value="RNA-binding domain, RBD"/>
    <property type="match status" value="1"/>
</dbReference>
<dbReference type="InterPro" id="IPR036875">
    <property type="entry name" value="Znf_CCHC_sf"/>
</dbReference>
<dbReference type="PROSITE" id="PS50102">
    <property type="entry name" value="RRM"/>
    <property type="match status" value="1"/>
</dbReference>
<name>A0AA89AVC2_9ASTE</name>
<dbReference type="AlphaFoldDB" id="A0AA89AVC2"/>
<feature type="region of interest" description="Disordered" evidence="3">
    <location>
        <begin position="319"/>
        <end position="482"/>
    </location>
</feature>
<organism evidence="6 7">
    <name type="scientific">Escallonia herrerae</name>
    <dbReference type="NCBI Taxonomy" id="1293975"/>
    <lineage>
        <taxon>Eukaryota</taxon>
        <taxon>Viridiplantae</taxon>
        <taxon>Streptophyta</taxon>
        <taxon>Embryophyta</taxon>
        <taxon>Tracheophyta</taxon>
        <taxon>Spermatophyta</taxon>
        <taxon>Magnoliopsida</taxon>
        <taxon>eudicotyledons</taxon>
        <taxon>Gunneridae</taxon>
        <taxon>Pentapetalae</taxon>
        <taxon>asterids</taxon>
        <taxon>campanulids</taxon>
        <taxon>Escalloniales</taxon>
        <taxon>Escalloniaceae</taxon>
        <taxon>Escallonia</taxon>
    </lineage>
</organism>
<dbReference type="InterPro" id="IPR001878">
    <property type="entry name" value="Znf_CCHC"/>
</dbReference>
<feature type="compositionally biased region" description="Low complexity" evidence="3">
    <location>
        <begin position="396"/>
        <end position="469"/>
    </location>
</feature>
<dbReference type="InterPro" id="IPR000504">
    <property type="entry name" value="RRM_dom"/>
</dbReference>
<evidence type="ECO:0008006" key="8">
    <source>
        <dbReference type="Google" id="ProtNLM"/>
    </source>
</evidence>
<dbReference type="GO" id="GO:0003723">
    <property type="term" value="F:RNA binding"/>
    <property type="evidence" value="ECO:0007669"/>
    <property type="project" value="UniProtKB-UniRule"/>
</dbReference>
<dbReference type="SMART" id="SM00343">
    <property type="entry name" value="ZnF_C2HC"/>
    <property type="match status" value="1"/>
</dbReference>
<feature type="domain" description="CCHC-type" evidence="5">
    <location>
        <begin position="269"/>
        <end position="284"/>
    </location>
</feature>
<evidence type="ECO:0000256" key="1">
    <source>
        <dbReference type="PROSITE-ProRule" id="PRU00047"/>
    </source>
</evidence>
<dbReference type="Proteomes" id="UP001188597">
    <property type="component" value="Unassembled WGS sequence"/>
</dbReference>
<dbReference type="PANTHER" id="PTHR48038:SF2">
    <property type="entry name" value="OS02G0536400 PROTEIN"/>
    <property type="match status" value="1"/>
</dbReference>
<dbReference type="PANTHER" id="PTHR48038">
    <property type="entry name" value="RIBONUCLEOPROTEIN RB97D"/>
    <property type="match status" value="1"/>
</dbReference>
<dbReference type="InterPro" id="IPR012677">
    <property type="entry name" value="Nucleotide-bd_a/b_plait_sf"/>
</dbReference>
<feature type="compositionally biased region" description="Acidic residues" evidence="3">
    <location>
        <begin position="187"/>
        <end position="197"/>
    </location>
</feature>
<feature type="compositionally biased region" description="Basic and acidic residues" evidence="3">
    <location>
        <begin position="363"/>
        <end position="382"/>
    </location>
</feature>
<feature type="compositionally biased region" description="Basic and acidic residues" evidence="3">
    <location>
        <begin position="213"/>
        <end position="233"/>
    </location>
</feature>
<dbReference type="Gene3D" id="4.10.60.10">
    <property type="entry name" value="Zinc finger, CCHC-type"/>
    <property type="match status" value="1"/>
</dbReference>
<evidence type="ECO:0000313" key="7">
    <source>
        <dbReference type="Proteomes" id="UP001188597"/>
    </source>
</evidence>
<dbReference type="PROSITE" id="PS50158">
    <property type="entry name" value="ZF_CCHC"/>
    <property type="match status" value="1"/>
</dbReference>
<feature type="region of interest" description="Disordered" evidence="3">
    <location>
        <begin position="112"/>
        <end position="246"/>
    </location>
</feature>
<comment type="caution">
    <text evidence="6">The sequence shown here is derived from an EMBL/GenBank/DDBJ whole genome shotgun (WGS) entry which is preliminary data.</text>
</comment>
<feature type="compositionally biased region" description="Basic and acidic residues" evidence="3">
    <location>
        <begin position="341"/>
        <end position="353"/>
    </location>
</feature>
<dbReference type="EMBL" id="JAVXUP010001054">
    <property type="protein sequence ID" value="KAK3016635.1"/>
    <property type="molecule type" value="Genomic_DNA"/>
</dbReference>
<keyword evidence="1" id="KW-0863">Zinc-finger</keyword>
<dbReference type="SUPFAM" id="SSF57756">
    <property type="entry name" value="Retrovirus zinc finger-like domains"/>
    <property type="match status" value="1"/>
</dbReference>
<evidence type="ECO:0000259" key="5">
    <source>
        <dbReference type="PROSITE" id="PS50158"/>
    </source>
</evidence>
<feature type="domain" description="RRM" evidence="4">
    <location>
        <begin position="20"/>
        <end position="89"/>
    </location>
</feature>
<keyword evidence="2" id="KW-0694">RNA-binding</keyword>
<dbReference type="Gene3D" id="3.30.70.330">
    <property type="match status" value="1"/>
</dbReference>
<feature type="region of interest" description="Disordered" evidence="3">
    <location>
        <begin position="577"/>
        <end position="618"/>
    </location>
</feature>
<dbReference type="InterPro" id="IPR035979">
    <property type="entry name" value="RBD_domain_sf"/>
</dbReference>
<evidence type="ECO:0000256" key="2">
    <source>
        <dbReference type="PROSITE-ProRule" id="PRU00176"/>
    </source>
</evidence>
<feature type="compositionally biased region" description="Basic and acidic residues" evidence="3">
    <location>
        <begin position="319"/>
        <end position="334"/>
    </location>
</feature>
<dbReference type="Pfam" id="PF00098">
    <property type="entry name" value="zf-CCHC"/>
    <property type="match status" value="1"/>
</dbReference>
<proteinExistence type="predicted"/>
<feature type="compositionally biased region" description="Polar residues" evidence="3">
    <location>
        <begin position="470"/>
        <end position="482"/>
    </location>
</feature>
<evidence type="ECO:0000256" key="3">
    <source>
        <dbReference type="SAM" id="MobiDB-lite"/>
    </source>
</evidence>
<feature type="compositionally biased region" description="Basic and acidic residues" evidence="3">
    <location>
        <begin position="172"/>
        <end position="184"/>
    </location>
</feature>
<evidence type="ECO:0000313" key="6">
    <source>
        <dbReference type="EMBL" id="KAK3016635.1"/>
    </source>
</evidence>
<dbReference type="SMART" id="SM00360">
    <property type="entry name" value="RRM"/>
    <property type="match status" value="1"/>
</dbReference>
<accession>A0AA89AVC2</accession>
<keyword evidence="7" id="KW-1185">Reference proteome</keyword>
<dbReference type="CDD" id="cd00590">
    <property type="entry name" value="RRM_SF"/>
    <property type="match status" value="1"/>
</dbReference>
<gene>
    <name evidence="6" type="ORF">RJ639_005958</name>
</gene>
<feature type="compositionally biased region" description="Basic residues" evidence="3">
    <location>
        <begin position="386"/>
        <end position="395"/>
    </location>
</feature>
<dbReference type="Pfam" id="PF00076">
    <property type="entry name" value="RRM_1"/>
    <property type="match status" value="1"/>
</dbReference>